<keyword evidence="3" id="KW-1185">Reference proteome</keyword>
<dbReference type="EMBL" id="JAPFFF010000004">
    <property type="protein sequence ID" value="KAK8890804.1"/>
    <property type="molecule type" value="Genomic_DNA"/>
</dbReference>
<sequence length="454" mass="54878">MSKKVRFEEELASDGRIYYYNPKTGESTWTNPANADKPKSYFWKKCKDQNGYIFYYNSRTKESSWTRPPDYDIKIERQQETQFRRQNFFKMMSSSVQKDLNPIEYNSPSIFTIKEASARFDTDPRLINVTEKQRERFFDEWLTLERKRRVELEKKMVIRAKERLKEKMIENVEAKNFTIDTKWEDIIGKFRYNTDWRILLNYDRLQVFIEVKKKLHDDYVLSFNERREQQTTEETKRRVDFLDAIRRFIDKKTSSVPITDITFELFSEEIKELPEYIEMKKNVNGSTAADLFYDVVEEKMSHLDQKVEQMHITEEDFDFEKFCEKYKEEYLHDLNENEIRYIYESAIRDFLIYRDYISAEAQAKEDAFMKALKLNSSLVTCTSFEEAKLLLKSTREMNDIENEEEQKRIFDKFVEWGKNRNCEPGEILPGDDDWVDIGPMVENEIRKRQLDQLK</sequence>
<name>A0ABR2KI31_9EUKA</name>
<evidence type="ECO:0000313" key="2">
    <source>
        <dbReference type="EMBL" id="KAK8890804.1"/>
    </source>
</evidence>
<dbReference type="CDD" id="cd00201">
    <property type="entry name" value="WW"/>
    <property type="match status" value="2"/>
</dbReference>
<dbReference type="SUPFAM" id="SSF51045">
    <property type="entry name" value="WW domain"/>
    <property type="match status" value="2"/>
</dbReference>
<feature type="domain" description="WW" evidence="1">
    <location>
        <begin position="7"/>
        <end position="34"/>
    </location>
</feature>
<dbReference type="PANTHER" id="PTHR11864:SF0">
    <property type="entry name" value="PRP40 PRE-MRNA PROCESSING FACTOR 40 HOMOLOG A (YEAST)"/>
    <property type="match status" value="1"/>
</dbReference>
<dbReference type="Proteomes" id="UP001470230">
    <property type="component" value="Unassembled WGS sequence"/>
</dbReference>
<dbReference type="Gene3D" id="2.20.70.10">
    <property type="match status" value="2"/>
</dbReference>
<evidence type="ECO:0000259" key="1">
    <source>
        <dbReference type="PROSITE" id="PS50020"/>
    </source>
</evidence>
<dbReference type="InterPro" id="IPR036020">
    <property type="entry name" value="WW_dom_sf"/>
</dbReference>
<protein>
    <recommendedName>
        <fullName evidence="1">WW domain-containing protein</fullName>
    </recommendedName>
</protein>
<gene>
    <name evidence="2" type="ORF">M9Y10_028003</name>
</gene>
<feature type="domain" description="WW" evidence="1">
    <location>
        <begin position="43"/>
        <end position="70"/>
    </location>
</feature>
<dbReference type="Pfam" id="PF00397">
    <property type="entry name" value="WW"/>
    <property type="match status" value="2"/>
</dbReference>
<dbReference type="SMART" id="SM00456">
    <property type="entry name" value="WW"/>
    <property type="match status" value="2"/>
</dbReference>
<dbReference type="InterPro" id="IPR039726">
    <property type="entry name" value="Prp40-like"/>
</dbReference>
<dbReference type="PROSITE" id="PS50020">
    <property type="entry name" value="WW_DOMAIN_2"/>
    <property type="match status" value="2"/>
</dbReference>
<accession>A0ABR2KI31</accession>
<dbReference type="PANTHER" id="PTHR11864">
    <property type="entry name" value="PRE-MRNA-PROCESSING PROTEIN PRP40"/>
    <property type="match status" value="1"/>
</dbReference>
<dbReference type="InterPro" id="IPR001202">
    <property type="entry name" value="WW_dom"/>
</dbReference>
<comment type="caution">
    <text evidence="2">The sequence shown here is derived from an EMBL/GenBank/DDBJ whole genome shotgun (WGS) entry which is preliminary data.</text>
</comment>
<organism evidence="2 3">
    <name type="scientific">Tritrichomonas musculus</name>
    <dbReference type="NCBI Taxonomy" id="1915356"/>
    <lineage>
        <taxon>Eukaryota</taxon>
        <taxon>Metamonada</taxon>
        <taxon>Parabasalia</taxon>
        <taxon>Tritrichomonadida</taxon>
        <taxon>Tritrichomonadidae</taxon>
        <taxon>Tritrichomonas</taxon>
    </lineage>
</organism>
<proteinExistence type="predicted"/>
<evidence type="ECO:0000313" key="3">
    <source>
        <dbReference type="Proteomes" id="UP001470230"/>
    </source>
</evidence>
<reference evidence="2 3" key="1">
    <citation type="submission" date="2024-04" db="EMBL/GenBank/DDBJ databases">
        <title>Tritrichomonas musculus Genome.</title>
        <authorList>
            <person name="Alves-Ferreira E."/>
            <person name="Grigg M."/>
            <person name="Lorenzi H."/>
            <person name="Galac M."/>
        </authorList>
    </citation>
    <scope>NUCLEOTIDE SEQUENCE [LARGE SCALE GENOMIC DNA]</scope>
    <source>
        <strain evidence="2 3">EAF2021</strain>
    </source>
</reference>
<dbReference type="PROSITE" id="PS01159">
    <property type="entry name" value="WW_DOMAIN_1"/>
    <property type="match status" value="1"/>
</dbReference>